<evidence type="ECO:0000256" key="8">
    <source>
        <dbReference type="ARBA" id="ARBA00038436"/>
    </source>
</evidence>
<dbReference type="OrthoDB" id="4250245at2"/>
<comment type="subunit">
    <text evidence="9">The complex comprises the extracytoplasmic solute receptor protein and the two transmembrane proteins.</text>
</comment>
<evidence type="ECO:0000313" key="12">
    <source>
        <dbReference type="Proteomes" id="UP000199392"/>
    </source>
</evidence>
<dbReference type="InterPro" id="IPR055348">
    <property type="entry name" value="DctQ"/>
</dbReference>
<dbReference type="InterPro" id="IPR007387">
    <property type="entry name" value="TRAP_DctQ"/>
</dbReference>
<feature type="transmembrane region" description="Helical" evidence="9">
    <location>
        <begin position="135"/>
        <end position="154"/>
    </location>
</feature>
<dbReference type="STRING" id="311180.SAMN04488050_104242"/>
<dbReference type="RefSeq" id="WP_092423737.1">
    <property type="nucleotide sequence ID" value="NZ_FNCL01000004.1"/>
</dbReference>
<dbReference type="GO" id="GO:0022857">
    <property type="term" value="F:transmembrane transporter activity"/>
    <property type="evidence" value="ECO:0007669"/>
    <property type="project" value="UniProtKB-UniRule"/>
</dbReference>
<evidence type="ECO:0000256" key="9">
    <source>
        <dbReference type="RuleBase" id="RU369079"/>
    </source>
</evidence>
<gene>
    <name evidence="11" type="ORF">SAMN04488050_104242</name>
</gene>
<evidence type="ECO:0000256" key="1">
    <source>
        <dbReference type="ARBA" id="ARBA00004429"/>
    </source>
</evidence>
<reference evidence="12" key="1">
    <citation type="submission" date="2016-10" db="EMBL/GenBank/DDBJ databases">
        <authorList>
            <person name="Varghese N."/>
            <person name="Submissions S."/>
        </authorList>
    </citation>
    <scope>NUCLEOTIDE SEQUENCE [LARGE SCALE GENOMIC DNA]</scope>
    <source>
        <strain evidence="12">DSM 26894</strain>
    </source>
</reference>
<evidence type="ECO:0000256" key="3">
    <source>
        <dbReference type="ARBA" id="ARBA00022475"/>
    </source>
</evidence>
<accession>A0A1I6SB97</accession>
<keyword evidence="12" id="KW-1185">Reference proteome</keyword>
<feature type="transmembrane region" description="Helical" evidence="9">
    <location>
        <begin position="88"/>
        <end position="107"/>
    </location>
</feature>
<organism evidence="11 12">
    <name type="scientific">Alloyangia pacifica</name>
    <dbReference type="NCBI Taxonomy" id="311180"/>
    <lineage>
        <taxon>Bacteria</taxon>
        <taxon>Pseudomonadati</taxon>
        <taxon>Pseudomonadota</taxon>
        <taxon>Alphaproteobacteria</taxon>
        <taxon>Rhodobacterales</taxon>
        <taxon>Roseobacteraceae</taxon>
        <taxon>Alloyangia</taxon>
    </lineage>
</organism>
<dbReference type="GO" id="GO:0005886">
    <property type="term" value="C:plasma membrane"/>
    <property type="evidence" value="ECO:0007669"/>
    <property type="project" value="UniProtKB-SubCell"/>
</dbReference>
<name>A0A1I6SB97_9RHOB</name>
<comment type="subcellular location">
    <subcellularLocation>
        <location evidence="1 9">Cell inner membrane</location>
        <topology evidence="1 9">Multi-pass membrane protein</topology>
    </subcellularLocation>
</comment>
<feature type="domain" description="Tripartite ATP-independent periplasmic transporters DctQ component" evidence="10">
    <location>
        <begin position="24"/>
        <end position="158"/>
    </location>
</feature>
<dbReference type="GO" id="GO:0015740">
    <property type="term" value="P:C4-dicarboxylate transport"/>
    <property type="evidence" value="ECO:0007669"/>
    <property type="project" value="TreeGrafter"/>
</dbReference>
<dbReference type="Proteomes" id="UP000199392">
    <property type="component" value="Unassembled WGS sequence"/>
</dbReference>
<protein>
    <recommendedName>
        <fullName evidence="9">TRAP transporter small permease protein</fullName>
    </recommendedName>
</protein>
<keyword evidence="2 9" id="KW-0813">Transport</keyword>
<dbReference type="AlphaFoldDB" id="A0A1I6SB97"/>
<proteinExistence type="inferred from homology"/>
<evidence type="ECO:0000256" key="5">
    <source>
        <dbReference type="ARBA" id="ARBA00022692"/>
    </source>
</evidence>
<sequence length="182" mass="19827">MLTPIETAVARISMVLGGLVLLAMMMQVVVDVFMRAFLGAGFPATADLVGKYYMVAVSVLPLALTELKRRHIEATVFTQTLTGTPLKLVQLLGFGIFAAVLAVLTYGSSLEAMRQMSRGAYIEAGTLRFVTWPSYWILPISFALALLIMAIRIYEVLTGRFGEHDHDPVGALEDISNSGEDI</sequence>
<evidence type="ECO:0000259" key="10">
    <source>
        <dbReference type="Pfam" id="PF04290"/>
    </source>
</evidence>
<comment type="similarity">
    <text evidence="8 9">Belongs to the TRAP transporter small permease family.</text>
</comment>
<evidence type="ECO:0000256" key="2">
    <source>
        <dbReference type="ARBA" id="ARBA00022448"/>
    </source>
</evidence>
<keyword evidence="4 9" id="KW-0997">Cell inner membrane</keyword>
<evidence type="ECO:0000256" key="4">
    <source>
        <dbReference type="ARBA" id="ARBA00022519"/>
    </source>
</evidence>
<feature type="transmembrane region" description="Helical" evidence="9">
    <location>
        <begin position="12"/>
        <end position="30"/>
    </location>
</feature>
<comment type="function">
    <text evidence="9">Part of the tripartite ATP-independent periplasmic (TRAP) transport system.</text>
</comment>
<keyword evidence="6 9" id="KW-1133">Transmembrane helix</keyword>
<keyword evidence="7 9" id="KW-0472">Membrane</keyword>
<comment type="caution">
    <text evidence="9">Lacks conserved residue(s) required for the propagation of feature annotation.</text>
</comment>
<keyword evidence="3" id="KW-1003">Cell membrane</keyword>
<dbReference type="Pfam" id="PF04290">
    <property type="entry name" value="DctQ"/>
    <property type="match status" value="1"/>
</dbReference>
<keyword evidence="5 9" id="KW-0812">Transmembrane</keyword>
<evidence type="ECO:0000313" key="11">
    <source>
        <dbReference type="EMBL" id="SFS74183.1"/>
    </source>
</evidence>
<evidence type="ECO:0000256" key="6">
    <source>
        <dbReference type="ARBA" id="ARBA00022989"/>
    </source>
</evidence>
<evidence type="ECO:0000256" key="7">
    <source>
        <dbReference type="ARBA" id="ARBA00023136"/>
    </source>
</evidence>
<dbReference type="PANTHER" id="PTHR35011">
    <property type="entry name" value="2,3-DIKETO-L-GULONATE TRAP TRANSPORTER SMALL PERMEASE PROTEIN YIAM"/>
    <property type="match status" value="1"/>
</dbReference>
<dbReference type="PANTHER" id="PTHR35011:SF10">
    <property type="entry name" value="TRAP TRANSPORTER SMALL PERMEASE PROTEIN"/>
    <property type="match status" value="1"/>
</dbReference>
<dbReference type="EMBL" id="FOZW01000004">
    <property type="protein sequence ID" value="SFS74183.1"/>
    <property type="molecule type" value="Genomic_DNA"/>
</dbReference>